<feature type="region of interest" description="Disordered" evidence="1">
    <location>
        <begin position="360"/>
        <end position="379"/>
    </location>
</feature>
<evidence type="ECO:0000256" key="1">
    <source>
        <dbReference type="SAM" id="MobiDB-lite"/>
    </source>
</evidence>
<reference evidence="2" key="1">
    <citation type="journal article" date="2015" name="Nature">
        <title>Complex archaea that bridge the gap between prokaryotes and eukaryotes.</title>
        <authorList>
            <person name="Spang A."/>
            <person name="Saw J.H."/>
            <person name="Jorgensen S.L."/>
            <person name="Zaremba-Niedzwiedzka K."/>
            <person name="Martijn J."/>
            <person name="Lind A.E."/>
            <person name="van Eijk R."/>
            <person name="Schleper C."/>
            <person name="Guy L."/>
            <person name="Ettema T.J."/>
        </authorList>
    </citation>
    <scope>NUCLEOTIDE SEQUENCE</scope>
</reference>
<protein>
    <submittedName>
        <fullName evidence="2">Uncharacterized protein</fullName>
    </submittedName>
</protein>
<sequence length="410" mass="44457">MAGTVETLRFAGPAPESGTGYPAPFLLDGSTSLKVRWVAPLLVNMSERSTDFLKYTGGPEKFQFNNAKIEWVEDDPWNRRLSHGALSTGTTTTLTVTGAAHRFPVGTILHNRSVNTSDTPPGEYVRITGHVDANNLTITRDIIASHSEGAWAAGDEVFVAGFAMHENDNWVFRPTSLTTMPFNYSQVHSVGVQATFRMMETAQYGLRGNDLDKQAADTVAEQFVLMEQELVHGARFAGTSAVPAMQGGVLHYINNSTGGSQVTDLSGAALTRSDIDTDLQDLMYEVGLDKSAKTIIVGGFGKRKLSSFFSGAERLGPGTQLAGVVVDRLNTDFGVIDILLHTAVAQDELYFLRQENHSMGHHGQLGRPQLRQLPPSTTGPRVQQAFYADVSSIHSGPRAEGTIRNFSKTV</sequence>
<evidence type="ECO:0000313" key="2">
    <source>
        <dbReference type="EMBL" id="KKM96716.1"/>
    </source>
</evidence>
<proteinExistence type="predicted"/>
<comment type="caution">
    <text evidence="2">The sequence shown here is derived from an EMBL/GenBank/DDBJ whole genome shotgun (WGS) entry which is preliminary data.</text>
</comment>
<dbReference type="AlphaFoldDB" id="A0A0F9MBK6"/>
<dbReference type="EMBL" id="LAZR01005843">
    <property type="protein sequence ID" value="KKM96716.1"/>
    <property type="molecule type" value="Genomic_DNA"/>
</dbReference>
<dbReference type="InterPro" id="IPR035198">
    <property type="entry name" value="SU10_MCP"/>
</dbReference>
<name>A0A0F9MBK6_9ZZZZ</name>
<dbReference type="Pfam" id="PF17236">
    <property type="entry name" value="SU10_MCP"/>
    <property type="match status" value="1"/>
</dbReference>
<accession>A0A0F9MBK6</accession>
<organism evidence="2">
    <name type="scientific">marine sediment metagenome</name>
    <dbReference type="NCBI Taxonomy" id="412755"/>
    <lineage>
        <taxon>unclassified sequences</taxon>
        <taxon>metagenomes</taxon>
        <taxon>ecological metagenomes</taxon>
    </lineage>
</organism>
<gene>
    <name evidence="2" type="ORF">LCGC14_1175360</name>
</gene>